<comment type="function">
    <text evidence="8">Zinc phosphodiesterase, which displays some tRNA 3'-processing endonuclease activity. Probably involved in tRNA maturation, by removing a 3'-trailer from precursor tRNA.</text>
</comment>
<feature type="binding site" evidence="8">
    <location>
        <position position="213"/>
    </location>
    <ligand>
        <name>Zn(2+)</name>
        <dbReference type="ChEBI" id="CHEBI:29105"/>
        <label>2</label>
        <note>catalytic</note>
    </ligand>
</feature>
<evidence type="ECO:0000256" key="4">
    <source>
        <dbReference type="ARBA" id="ARBA00022723"/>
    </source>
</evidence>
<proteinExistence type="inferred from homology"/>
<dbReference type="GO" id="GO:0042781">
    <property type="term" value="F:3'-tRNA processing endoribonuclease activity"/>
    <property type="evidence" value="ECO:0007669"/>
    <property type="project" value="UniProtKB-EC"/>
</dbReference>
<evidence type="ECO:0000313" key="9">
    <source>
        <dbReference type="EMBL" id="MEL4454404.1"/>
    </source>
</evidence>
<dbReference type="Proteomes" id="UP001474120">
    <property type="component" value="Unassembled WGS sequence"/>
</dbReference>
<reference evidence="9 10" key="1">
    <citation type="submission" date="2024-04" db="EMBL/GenBank/DDBJ databases">
        <title>whole genome sequencing of Lutimonas vermicola strain IMCC1616.</title>
        <authorList>
            <person name="Bae S.S."/>
        </authorList>
    </citation>
    <scope>NUCLEOTIDE SEQUENCE [LARGE SCALE GENOMIC DNA]</scope>
    <source>
        <strain evidence="9 10">IMCC1616</strain>
    </source>
</reference>
<evidence type="ECO:0000313" key="10">
    <source>
        <dbReference type="Proteomes" id="UP001474120"/>
    </source>
</evidence>
<comment type="cofactor">
    <cofactor evidence="8">
        <name>Zn(2+)</name>
        <dbReference type="ChEBI" id="CHEBI:29105"/>
    </cofactor>
    <text evidence="8">Binds 2 Zn(2+) ions.</text>
</comment>
<dbReference type="RefSeq" id="WP_342157939.1">
    <property type="nucleotide sequence ID" value="NZ_JBCDNA010000001.1"/>
</dbReference>
<keyword evidence="10" id="KW-1185">Reference proteome</keyword>
<evidence type="ECO:0000256" key="1">
    <source>
        <dbReference type="ARBA" id="ARBA00011738"/>
    </source>
</evidence>
<protein>
    <recommendedName>
        <fullName evidence="8">Ribonuclease Z</fullName>
        <shortName evidence="8">RNase Z</shortName>
        <ecNumber evidence="8">3.1.26.11</ecNumber>
    </recommendedName>
    <alternativeName>
        <fullName evidence="8">tRNA 3 endonuclease</fullName>
    </alternativeName>
    <alternativeName>
        <fullName evidence="8">tRNase Z</fullName>
    </alternativeName>
</protein>
<dbReference type="EMBL" id="JBCDNA010000001">
    <property type="protein sequence ID" value="MEL4454404.1"/>
    <property type="molecule type" value="Genomic_DNA"/>
</dbReference>
<feature type="binding site" evidence="8">
    <location>
        <position position="64"/>
    </location>
    <ligand>
        <name>Zn(2+)</name>
        <dbReference type="ChEBI" id="CHEBI:29105"/>
        <label>1</label>
        <note>catalytic</note>
    </ligand>
</feature>
<comment type="similarity">
    <text evidence="8">Belongs to the RNase Z family.</text>
</comment>
<evidence type="ECO:0000256" key="8">
    <source>
        <dbReference type="HAMAP-Rule" id="MF_01818"/>
    </source>
</evidence>
<comment type="caution">
    <text evidence="9">The sequence shown here is derived from an EMBL/GenBank/DDBJ whole genome shotgun (WGS) entry which is preliminary data.</text>
</comment>
<dbReference type="InterPro" id="IPR036866">
    <property type="entry name" value="RibonucZ/Hydroxyglut_hydro"/>
</dbReference>
<evidence type="ECO:0000256" key="6">
    <source>
        <dbReference type="ARBA" id="ARBA00022801"/>
    </source>
</evidence>
<sequence>MSFKLTILGCHSATPRSLAHTTSQYLEMNNDCFLIDCGEGTQRQLRKYKIKFSKIKHVFISHLHGDHFFGLIGLISTFNLLNRNTELHIYGPKGIKEIILLQLKLSNSWVEYPLHFHELVASQSEIILDNDKVQVHTIPLQHRIYTNGFLFKEKNRPRKLNMSSIDNYPEIDICDYQNLKDGKDFICQDGSIILNKELTYDPPRALSYAYCSDTEYTESIVPLIKETDLLYHESTFLEEHHQLALKTKHSTAKQAGTIARKSNVKKLLLGHYSSRYKSLELFLQEAHQVFEPVELAEAGKEITVTR</sequence>
<gene>
    <name evidence="8" type="primary">rnz</name>
    <name evidence="9" type="ORF">AABB81_00740</name>
</gene>
<keyword evidence="7 8" id="KW-0862">Zinc</keyword>
<dbReference type="EC" id="3.1.26.11" evidence="8"/>
<accession>A0ABU9KWC2</accession>
<dbReference type="NCBIfam" id="NF000801">
    <property type="entry name" value="PRK00055.1-3"/>
    <property type="match status" value="1"/>
</dbReference>
<dbReference type="NCBIfam" id="TIGR02651">
    <property type="entry name" value="RNase_Z"/>
    <property type="match status" value="1"/>
</dbReference>
<feature type="binding site" evidence="8">
    <location>
        <position position="271"/>
    </location>
    <ligand>
        <name>Zn(2+)</name>
        <dbReference type="ChEBI" id="CHEBI:29105"/>
        <label>2</label>
        <note>catalytic</note>
    </ligand>
</feature>
<evidence type="ECO:0000256" key="7">
    <source>
        <dbReference type="ARBA" id="ARBA00022833"/>
    </source>
</evidence>
<dbReference type="PANTHER" id="PTHR46018">
    <property type="entry name" value="ZINC PHOSPHODIESTERASE ELAC PROTEIN 1"/>
    <property type="match status" value="1"/>
</dbReference>
<dbReference type="PANTHER" id="PTHR46018:SF2">
    <property type="entry name" value="ZINC PHOSPHODIESTERASE ELAC PROTEIN 1"/>
    <property type="match status" value="1"/>
</dbReference>
<keyword evidence="5 8" id="KW-0255">Endonuclease</keyword>
<feature type="binding site" evidence="8">
    <location>
        <position position="62"/>
    </location>
    <ligand>
        <name>Zn(2+)</name>
        <dbReference type="ChEBI" id="CHEBI:29105"/>
        <label>1</label>
        <note>catalytic</note>
    </ligand>
</feature>
<dbReference type="InterPro" id="IPR013471">
    <property type="entry name" value="RNase_Z/BN"/>
</dbReference>
<dbReference type="Gene3D" id="3.60.15.10">
    <property type="entry name" value="Ribonuclease Z/Hydroxyacylglutathione hydrolase-like"/>
    <property type="match status" value="1"/>
</dbReference>
<comment type="catalytic activity">
    <reaction evidence="8">
        <text>Endonucleolytic cleavage of RNA, removing extra 3' nucleotides from tRNA precursor, generating 3' termini of tRNAs. A 3'-hydroxy group is left at the tRNA terminus and a 5'-phosphoryl group is left at the trailer molecule.</text>
        <dbReference type="EC" id="3.1.26.11"/>
    </reaction>
</comment>
<feature type="binding site" evidence="8">
    <location>
        <position position="142"/>
    </location>
    <ligand>
        <name>Zn(2+)</name>
        <dbReference type="ChEBI" id="CHEBI:29105"/>
        <label>1</label>
        <note>catalytic</note>
    </ligand>
</feature>
<name>A0ABU9KWC2_9FLAO</name>
<feature type="binding site" evidence="8">
    <location>
        <position position="67"/>
    </location>
    <ligand>
        <name>Zn(2+)</name>
        <dbReference type="ChEBI" id="CHEBI:29105"/>
        <label>2</label>
        <note>catalytic</note>
    </ligand>
</feature>
<feature type="active site" description="Proton acceptor" evidence="8">
    <location>
        <position position="66"/>
    </location>
</feature>
<dbReference type="HAMAP" id="MF_01818">
    <property type="entry name" value="RNase_Z_BN"/>
    <property type="match status" value="1"/>
</dbReference>
<keyword evidence="6 8" id="KW-0378">Hydrolase</keyword>
<evidence type="ECO:0000256" key="2">
    <source>
        <dbReference type="ARBA" id="ARBA00022694"/>
    </source>
</evidence>
<keyword evidence="4 8" id="KW-0479">Metal-binding</keyword>
<evidence type="ECO:0000256" key="5">
    <source>
        <dbReference type="ARBA" id="ARBA00022759"/>
    </source>
</evidence>
<feature type="binding site" evidence="8">
    <location>
        <position position="66"/>
    </location>
    <ligand>
        <name>Zn(2+)</name>
        <dbReference type="ChEBI" id="CHEBI:29105"/>
        <label>2</label>
        <note>catalytic</note>
    </ligand>
</feature>
<dbReference type="Pfam" id="PF23023">
    <property type="entry name" value="Anti-Pycsar_Apyc1"/>
    <property type="match status" value="1"/>
</dbReference>
<keyword evidence="3 8" id="KW-0540">Nuclease</keyword>
<dbReference type="SUPFAM" id="SSF56281">
    <property type="entry name" value="Metallo-hydrolase/oxidoreductase"/>
    <property type="match status" value="1"/>
</dbReference>
<evidence type="ECO:0000256" key="3">
    <source>
        <dbReference type="ARBA" id="ARBA00022722"/>
    </source>
</evidence>
<organism evidence="9 10">
    <name type="scientific">Lutimonas vermicola</name>
    <dbReference type="NCBI Taxonomy" id="414288"/>
    <lineage>
        <taxon>Bacteria</taxon>
        <taxon>Pseudomonadati</taxon>
        <taxon>Bacteroidota</taxon>
        <taxon>Flavobacteriia</taxon>
        <taxon>Flavobacteriales</taxon>
        <taxon>Flavobacteriaceae</taxon>
        <taxon>Lutimonas</taxon>
    </lineage>
</organism>
<feature type="binding site" evidence="8">
    <location>
        <position position="213"/>
    </location>
    <ligand>
        <name>Zn(2+)</name>
        <dbReference type="ChEBI" id="CHEBI:29105"/>
        <label>1</label>
        <note>catalytic</note>
    </ligand>
</feature>
<keyword evidence="2 8" id="KW-0819">tRNA processing</keyword>
<comment type="subunit">
    <text evidence="1 8">Homodimer.</text>
</comment>
<dbReference type="CDD" id="cd07717">
    <property type="entry name" value="RNaseZ_ZiPD-like_MBL-fold"/>
    <property type="match status" value="1"/>
</dbReference>